<dbReference type="SMART" id="SM00530">
    <property type="entry name" value="HTH_XRE"/>
    <property type="match status" value="1"/>
</dbReference>
<evidence type="ECO:0000313" key="2">
    <source>
        <dbReference type="EMBL" id="MFC4006666.1"/>
    </source>
</evidence>
<sequence length="427" mass="45581">MTLRHAGEIVRSVRRAKGLTLTDLGRLTGYSASQVSRLERGIVPLTDTVVLRSFAAALGLSPTVFGLLDIGVHAMTGHAVTPSHAADTVSGGSSDDEGTDPMRRRTLLTAAGLSIPLSLLRGVDDALAVPQLPDRPAGPEEAAQLLRAARRQFDVSDLSGLTAALPGLLATARGAADQANTPAAWALVSASYGLATDTLNKIGSKSSAQIAAERAVLYADRSEEPVTRAASMRARGMMLRKQGRPDLAAILMTRGVDQLEATGLKTTAQVDMYLRILCARAYTYSWAGDRDRALEGIAEAEHAAVRVPAMSPTAKPFTVLYRSNIHYVLGDAGSALHAAQNLRDEMFFTPERRGRLNTDLARYWAQWGKPEQTAAALLAAHQHAPAEVLDRPSIRMIAAELVERHPRVAGVSQLARAISRPLTMPVA</sequence>
<dbReference type="PROSITE" id="PS50943">
    <property type="entry name" value="HTH_CROC1"/>
    <property type="match status" value="1"/>
</dbReference>
<dbReference type="CDD" id="cd00093">
    <property type="entry name" value="HTH_XRE"/>
    <property type="match status" value="1"/>
</dbReference>
<evidence type="ECO:0000259" key="1">
    <source>
        <dbReference type="PROSITE" id="PS50943"/>
    </source>
</evidence>
<feature type="domain" description="HTH cro/C1-type" evidence="1">
    <location>
        <begin position="10"/>
        <end position="65"/>
    </location>
</feature>
<evidence type="ECO:0000313" key="3">
    <source>
        <dbReference type="Proteomes" id="UP001595851"/>
    </source>
</evidence>
<dbReference type="RefSeq" id="WP_379526805.1">
    <property type="nucleotide sequence ID" value="NZ_JBHSBI010000002.1"/>
</dbReference>
<accession>A0ABV8FY48</accession>
<dbReference type="EMBL" id="JBHSBI010000002">
    <property type="protein sequence ID" value="MFC4006666.1"/>
    <property type="molecule type" value="Genomic_DNA"/>
</dbReference>
<gene>
    <name evidence="2" type="ORF">ACFOY2_05500</name>
</gene>
<organism evidence="2 3">
    <name type="scientific">Nonomuraea purpurea</name>
    <dbReference type="NCBI Taxonomy" id="1849276"/>
    <lineage>
        <taxon>Bacteria</taxon>
        <taxon>Bacillati</taxon>
        <taxon>Actinomycetota</taxon>
        <taxon>Actinomycetes</taxon>
        <taxon>Streptosporangiales</taxon>
        <taxon>Streptosporangiaceae</taxon>
        <taxon>Nonomuraea</taxon>
    </lineage>
</organism>
<name>A0ABV8FY48_9ACTN</name>
<comment type="caution">
    <text evidence="2">The sequence shown here is derived from an EMBL/GenBank/DDBJ whole genome shotgun (WGS) entry which is preliminary data.</text>
</comment>
<dbReference type="SUPFAM" id="SSF47413">
    <property type="entry name" value="lambda repressor-like DNA-binding domains"/>
    <property type="match status" value="1"/>
</dbReference>
<proteinExistence type="predicted"/>
<dbReference type="InterPro" id="IPR011990">
    <property type="entry name" value="TPR-like_helical_dom_sf"/>
</dbReference>
<dbReference type="Pfam" id="PF13560">
    <property type="entry name" value="HTH_31"/>
    <property type="match status" value="1"/>
</dbReference>
<dbReference type="InterPro" id="IPR001387">
    <property type="entry name" value="Cro/C1-type_HTH"/>
</dbReference>
<protein>
    <submittedName>
        <fullName evidence="2">Helix-turn-helix domain-containing protein</fullName>
    </submittedName>
</protein>
<dbReference type="SUPFAM" id="SSF48452">
    <property type="entry name" value="TPR-like"/>
    <property type="match status" value="1"/>
</dbReference>
<dbReference type="Gene3D" id="1.10.260.40">
    <property type="entry name" value="lambda repressor-like DNA-binding domains"/>
    <property type="match status" value="1"/>
</dbReference>
<dbReference type="InterPro" id="IPR010982">
    <property type="entry name" value="Lambda_DNA-bd_dom_sf"/>
</dbReference>
<dbReference type="Proteomes" id="UP001595851">
    <property type="component" value="Unassembled WGS sequence"/>
</dbReference>
<keyword evidence="3" id="KW-1185">Reference proteome</keyword>
<reference evidence="3" key="1">
    <citation type="journal article" date="2019" name="Int. J. Syst. Evol. Microbiol.">
        <title>The Global Catalogue of Microorganisms (GCM) 10K type strain sequencing project: providing services to taxonomists for standard genome sequencing and annotation.</title>
        <authorList>
            <consortium name="The Broad Institute Genomics Platform"/>
            <consortium name="The Broad Institute Genome Sequencing Center for Infectious Disease"/>
            <person name="Wu L."/>
            <person name="Ma J."/>
        </authorList>
    </citation>
    <scope>NUCLEOTIDE SEQUENCE [LARGE SCALE GENOMIC DNA]</scope>
    <source>
        <strain evidence="3">TBRC 1276</strain>
    </source>
</reference>